<dbReference type="EMBL" id="JAPXFL010000003">
    <property type="protein sequence ID" value="KAK9509079.1"/>
    <property type="molecule type" value="Genomic_DNA"/>
</dbReference>
<gene>
    <name evidence="1" type="ORF">O3M35_006477</name>
</gene>
<dbReference type="AlphaFoldDB" id="A0AAW1DKX3"/>
<keyword evidence="2" id="KW-1185">Reference proteome</keyword>
<evidence type="ECO:0000313" key="2">
    <source>
        <dbReference type="Proteomes" id="UP001461498"/>
    </source>
</evidence>
<dbReference type="Proteomes" id="UP001461498">
    <property type="component" value="Unassembled WGS sequence"/>
</dbReference>
<evidence type="ECO:0000313" key="1">
    <source>
        <dbReference type="EMBL" id="KAK9509079.1"/>
    </source>
</evidence>
<comment type="caution">
    <text evidence="1">The sequence shown here is derived from an EMBL/GenBank/DDBJ whole genome shotgun (WGS) entry which is preliminary data.</text>
</comment>
<sequence length="105" mass="11966">MFRLSVCLWQTLIYISTTIADILMQLFAFGTTLRCADYIKSSNQSDQQCYQQNSSKLQILCPPYLKNGLSQLKNFLYSRLMLLNLALISFSPSIQPSAKQGCHFT</sequence>
<protein>
    <submittedName>
        <fullName evidence="1">Uncharacterized protein</fullName>
    </submittedName>
</protein>
<organism evidence="1 2">
    <name type="scientific">Rhynocoris fuscipes</name>
    <dbReference type="NCBI Taxonomy" id="488301"/>
    <lineage>
        <taxon>Eukaryota</taxon>
        <taxon>Metazoa</taxon>
        <taxon>Ecdysozoa</taxon>
        <taxon>Arthropoda</taxon>
        <taxon>Hexapoda</taxon>
        <taxon>Insecta</taxon>
        <taxon>Pterygota</taxon>
        <taxon>Neoptera</taxon>
        <taxon>Paraneoptera</taxon>
        <taxon>Hemiptera</taxon>
        <taxon>Heteroptera</taxon>
        <taxon>Panheteroptera</taxon>
        <taxon>Cimicomorpha</taxon>
        <taxon>Reduviidae</taxon>
        <taxon>Harpactorinae</taxon>
        <taxon>Harpactorini</taxon>
        <taxon>Rhynocoris</taxon>
    </lineage>
</organism>
<accession>A0AAW1DKX3</accession>
<reference evidence="1 2" key="1">
    <citation type="submission" date="2022-12" db="EMBL/GenBank/DDBJ databases">
        <title>Chromosome-level genome assembly of true bugs.</title>
        <authorList>
            <person name="Ma L."/>
            <person name="Li H."/>
        </authorList>
    </citation>
    <scope>NUCLEOTIDE SEQUENCE [LARGE SCALE GENOMIC DNA]</scope>
    <source>
        <strain evidence="1">Lab_2022b</strain>
    </source>
</reference>
<proteinExistence type="predicted"/>
<name>A0AAW1DKX3_9HEMI</name>